<comment type="caution">
    <text evidence="1">The sequence shown here is derived from an EMBL/GenBank/DDBJ whole genome shotgun (WGS) entry which is preliminary data.</text>
</comment>
<dbReference type="Proteomes" id="UP001290101">
    <property type="component" value="Unassembled WGS sequence"/>
</dbReference>
<organism evidence="1 2">
    <name type="scientific">Micromonospora sicca</name>
    <dbReference type="NCBI Taxonomy" id="2202420"/>
    <lineage>
        <taxon>Bacteria</taxon>
        <taxon>Bacillati</taxon>
        <taxon>Actinomycetota</taxon>
        <taxon>Actinomycetes</taxon>
        <taxon>Micromonosporales</taxon>
        <taxon>Micromonosporaceae</taxon>
        <taxon>Micromonospora</taxon>
    </lineage>
</organism>
<accession>A0ABU5JJV8</accession>
<sequence length="232" mass="25580">MLITGYENDPLVDGSQFLTDSLFWPTYLSDTMTSHDDSLVTAPFEVDQEDCWNYYERLTDPDAWPVFRLGLREGHEIDVVYRNVTGAGSTEFVLCRSGGEYKLDLANVGGREFRPGLSWPELMAAADWSGTPYGVVEPDARLLLLLPAFGDADLPAEATAMVTAALTSCGAGPGARELAEWLLEDPEEWPHWRQQSDGALVCDDRYSRRNPEGPAAHSPADLLEISLALRVA</sequence>
<dbReference type="RefSeq" id="WP_322442508.1">
    <property type="nucleotide sequence ID" value="NZ_JAXOTQ010000036.1"/>
</dbReference>
<name>A0ABU5JJV8_9ACTN</name>
<protein>
    <recommendedName>
        <fullName evidence="3">SMI1/KNR4 family protein</fullName>
    </recommendedName>
</protein>
<proteinExistence type="predicted"/>
<evidence type="ECO:0008006" key="3">
    <source>
        <dbReference type="Google" id="ProtNLM"/>
    </source>
</evidence>
<evidence type="ECO:0000313" key="2">
    <source>
        <dbReference type="Proteomes" id="UP001290101"/>
    </source>
</evidence>
<reference evidence="1 2" key="1">
    <citation type="submission" date="2023-12" db="EMBL/GenBank/DDBJ databases">
        <title>Micromonospora sp. nov., isolated from Atacama Desert.</title>
        <authorList>
            <person name="Carro L."/>
            <person name="Golinska P."/>
            <person name="Klenk H.-P."/>
            <person name="Goodfellow M."/>
        </authorList>
    </citation>
    <scope>NUCLEOTIDE SEQUENCE [LARGE SCALE GENOMIC DNA]</scope>
    <source>
        <strain evidence="1 2">4G53</strain>
    </source>
</reference>
<evidence type="ECO:0000313" key="1">
    <source>
        <dbReference type="EMBL" id="MDZ5492812.1"/>
    </source>
</evidence>
<dbReference type="EMBL" id="JAXOTQ010000036">
    <property type="protein sequence ID" value="MDZ5492812.1"/>
    <property type="molecule type" value="Genomic_DNA"/>
</dbReference>
<gene>
    <name evidence="1" type="ORF">U2F25_25640</name>
</gene>
<keyword evidence="2" id="KW-1185">Reference proteome</keyword>